<organism evidence="2 3">
    <name type="scientific">Kaistia nematophila</name>
    <dbReference type="NCBI Taxonomy" id="2994654"/>
    <lineage>
        <taxon>Bacteria</taxon>
        <taxon>Pseudomonadati</taxon>
        <taxon>Pseudomonadota</taxon>
        <taxon>Alphaproteobacteria</taxon>
        <taxon>Hyphomicrobiales</taxon>
        <taxon>Kaistiaceae</taxon>
        <taxon>Kaistia</taxon>
    </lineage>
</organism>
<dbReference type="Proteomes" id="UP001144805">
    <property type="component" value="Unassembled WGS sequence"/>
</dbReference>
<name>A0A9X3E4C2_9HYPH</name>
<reference evidence="2" key="1">
    <citation type="submission" date="2022-11" db="EMBL/GenBank/DDBJ databases">
        <title>Biodiversity and phylogenetic relationships of bacteria.</title>
        <authorList>
            <person name="Machado R.A.R."/>
            <person name="Bhat A."/>
            <person name="Loulou A."/>
            <person name="Kallel S."/>
        </authorList>
    </citation>
    <scope>NUCLEOTIDE SEQUENCE</scope>
    <source>
        <strain evidence="2">K-TC2</strain>
    </source>
</reference>
<proteinExistence type="predicted"/>
<accession>A0A9X3E4C2</accession>
<evidence type="ECO:0000313" key="3">
    <source>
        <dbReference type="Proteomes" id="UP001144805"/>
    </source>
</evidence>
<evidence type="ECO:0000259" key="1">
    <source>
        <dbReference type="Pfam" id="PF16075"/>
    </source>
</evidence>
<dbReference type="RefSeq" id="WP_266340444.1">
    <property type="nucleotide sequence ID" value="NZ_JAPKNK010000010.1"/>
</dbReference>
<dbReference type="InterPro" id="IPR032096">
    <property type="entry name" value="DUF4815"/>
</dbReference>
<evidence type="ECO:0000313" key="2">
    <source>
        <dbReference type="EMBL" id="MCX5571485.1"/>
    </source>
</evidence>
<sequence length="1052" mass="112071">MAHEHSSGLPAAYDRAPANPSWTGVIAREDRIAQAAEINEIQTILGRRVQRVGDLVARDGDRIEGADVVVDVAAGTVILAPGRIYVRGDIRNIVAATLSGVPMTGDVAIGVRLLTTIITEVGDPSLLGLHPGPEGEGEAGAARSVESVAWGFAGDGEAGDLYSVYLLSDGVIIDQTPPPSLSGINQAIAVYDRDANGNYIVDGCRVTALGKAGDDQVFSISEGVANIFGFKRTRATAMRHAQFETFDLELIASEPHTFDGSGTITLPLNHGPIASVSTVIVTKEVTETVTRGTPNNTSDLLSNTGVTQILEVKQGGTTYVAGTDYVRSGDHVSWAPGGVEPSGGSSYTVKYRYLAAITPSQVFADTIEIAGGVTGEAVFVSYAWKLPRIDLLCLDQNGQAVYLPGKSSRTHPAAPQAPADLLPLATITNNWTGKPDVVNDGVRAYPFWKVDRMYNMLIDTYDLLSLERLRRDIDSREPVAKHGVFVDPFTSDRYRDAGEPQTAAVFNGSCQLAIDPTFYSTPLTAPATLAWMEEVIVRQERVTACMLINPYANFEPLPGAMTINPTVDFWTESATEWTSPVTRQFGSGNQSRTTVSTTLVDERTELLEFLRPISVDFQVKGFGVGEIMASLTFDGIDVMPAGPPVGDANGEISGSFTIPANVPAGSKSVKATGMAGTTAEAVFVGQGTVEIDVMRRVTTIQRWQTQTVSGTSGADPLAQTFTLVEGRHLAGIDLKFCAAGDTSKGVLVELVEVENGIPTTSVITSAFVDMATVVLGAWTAIRFPMPVYLPADIEYAMVVKTDDNQHSLSIARIGDLDTAAQQFLSAQPYTIGVLLSSSNAKTWTAHQAEDLTFRLVAAKFDPVTRVVNLGTHALVDCSDLMVRATAELSTAAASIRFEIERPGGEVIRLDAGQVMELNGYITESVVLRAILAGSEKVSPVLYPGAMLIAGKLRPTGTYVSRAMPMGSMIRFANTLKTKLPAGSSLVVEIDAADDNWQELTATVSAPLNDGWIERTYERNPHTAVEGRVRLSLAGTPAARPSVADERAAATAI</sequence>
<keyword evidence="3" id="KW-1185">Reference proteome</keyword>
<dbReference type="Pfam" id="PF16075">
    <property type="entry name" value="DUF4815"/>
    <property type="match status" value="1"/>
</dbReference>
<gene>
    <name evidence="2" type="ORF">OSH07_19960</name>
</gene>
<dbReference type="EMBL" id="JAPKNK010000010">
    <property type="protein sequence ID" value="MCX5571485.1"/>
    <property type="molecule type" value="Genomic_DNA"/>
</dbReference>
<comment type="caution">
    <text evidence="2">The sequence shown here is derived from an EMBL/GenBank/DDBJ whole genome shotgun (WGS) entry which is preliminary data.</text>
</comment>
<protein>
    <submittedName>
        <fullName evidence="2">DUF4815 domain-containing protein</fullName>
    </submittedName>
</protein>
<feature type="domain" description="DUF4815" evidence="1">
    <location>
        <begin position="12"/>
        <end position="577"/>
    </location>
</feature>
<dbReference type="AlphaFoldDB" id="A0A9X3E4C2"/>